<dbReference type="InterPro" id="IPR056411">
    <property type="entry name" value="CysS_C"/>
</dbReference>
<gene>
    <name evidence="4" type="primary">yqeB</name>
    <name evidence="4" type="ORF">GCM10011398_18690</name>
</gene>
<dbReference type="Proteomes" id="UP000622860">
    <property type="component" value="Unassembled WGS sequence"/>
</dbReference>
<feature type="transmembrane region" description="Helical" evidence="1">
    <location>
        <begin position="63"/>
        <end position="85"/>
    </location>
</feature>
<reference evidence="4" key="2">
    <citation type="submission" date="2020-09" db="EMBL/GenBank/DDBJ databases">
        <authorList>
            <person name="Sun Q."/>
            <person name="Zhou Y."/>
        </authorList>
    </citation>
    <scope>NUCLEOTIDE SEQUENCE</scope>
    <source>
        <strain evidence="4">CGMCC 1.12754</strain>
    </source>
</reference>
<feature type="transmembrane region" description="Helical" evidence="1">
    <location>
        <begin position="18"/>
        <end position="43"/>
    </location>
</feature>
<sequence>MAYNHEETVLGYSRLTGFLLYGVFGGVGLVLGYFIPSIAAWALTLPWIPFEGPIKIINSLNGFWLPIILAVLGLIAGFVLAFIAIKELLIITITDHEVQLKKDGYKQIIPLKDIETLFFDGKQLVILGKSGYELFRDKYDDKTDPVAMAFEKHGYPWSKEGDPFKNEYRRWVPDTPDISQAANAVFKAREIALQKEEGKDIKDLRNELEKLGYVVLDEETRQYWRKVPN</sequence>
<dbReference type="InterPro" id="IPR057798">
    <property type="entry name" value="PH_YqeB"/>
</dbReference>
<evidence type="ECO:0008006" key="6">
    <source>
        <dbReference type="Google" id="ProtNLM"/>
    </source>
</evidence>
<keyword evidence="1" id="KW-0812">Transmembrane</keyword>
<evidence type="ECO:0000259" key="3">
    <source>
        <dbReference type="Pfam" id="PF23494"/>
    </source>
</evidence>
<protein>
    <recommendedName>
        <fullName evidence="6">50S ribosomal protein L29</fullName>
    </recommendedName>
</protein>
<feature type="domain" description="Cysteinyl-tRNA ligase anticodon binding" evidence="2">
    <location>
        <begin position="175"/>
        <end position="225"/>
    </location>
</feature>
<name>A0A917M3G9_9BACI</name>
<proteinExistence type="predicted"/>
<evidence type="ECO:0000256" key="1">
    <source>
        <dbReference type="SAM" id="Phobius"/>
    </source>
</evidence>
<keyword evidence="5" id="KW-1185">Reference proteome</keyword>
<evidence type="ECO:0000259" key="2">
    <source>
        <dbReference type="Pfam" id="PF23493"/>
    </source>
</evidence>
<dbReference type="AlphaFoldDB" id="A0A917M3G9"/>
<evidence type="ECO:0000313" key="5">
    <source>
        <dbReference type="Proteomes" id="UP000622860"/>
    </source>
</evidence>
<dbReference type="EMBL" id="BMFR01000006">
    <property type="protein sequence ID" value="GGG74307.1"/>
    <property type="molecule type" value="Genomic_DNA"/>
</dbReference>
<dbReference type="Pfam" id="PF23494">
    <property type="entry name" value="bPH_10"/>
    <property type="match status" value="1"/>
</dbReference>
<keyword evidence="1" id="KW-0472">Membrane</keyword>
<dbReference type="RefSeq" id="WP_373284325.1">
    <property type="nucleotide sequence ID" value="NZ_BMFR01000006.1"/>
</dbReference>
<dbReference type="Pfam" id="PF23493">
    <property type="entry name" value="CysS_C"/>
    <property type="match status" value="1"/>
</dbReference>
<evidence type="ECO:0000313" key="4">
    <source>
        <dbReference type="EMBL" id="GGG74307.1"/>
    </source>
</evidence>
<keyword evidence="1" id="KW-1133">Transmembrane helix</keyword>
<organism evidence="4 5">
    <name type="scientific">Virgibacillus oceani</name>
    <dbReference type="NCBI Taxonomy" id="1479511"/>
    <lineage>
        <taxon>Bacteria</taxon>
        <taxon>Bacillati</taxon>
        <taxon>Bacillota</taxon>
        <taxon>Bacilli</taxon>
        <taxon>Bacillales</taxon>
        <taxon>Bacillaceae</taxon>
        <taxon>Virgibacillus</taxon>
    </lineage>
</organism>
<comment type="caution">
    <text evidence="4">The sequence shown here is derived from an EMBL/GenBank/DDBJ whole genome shotgun (WGS) entry which is preliminary data.</text>
</comment>
<feature type="domain" description="YqeB PH" evidence="3">
    <location>
        <begin position="8"/>
        <end position="158"/>
    </location>
</feature>
<accession>A0A917M3G9</accession>
<reference evidence="4" key="1">
    <citation type="journal article" date="2014" name="Int. J. Syst. Evol. Microbiol.">
        <title>Complete genome sequence of Corynebacterium casei LMG S-19264T (=DSM 44701T), isolated from a smear-ripened cheese.</title>
        <authorList>
            <consortium name="US DOE Joint Genome Institute (JGI-PGF)"/>
            <person name="Walter F."/>
            <person name="Albersmeier A."/>
            <person name="Kalinowski J."/>
            <person name="Ruckert C."/>
        </authorList>
    </citation>
    <scope>NUCLEOTIDE SEQUENCE</scope>
    <source>
        <strain evidence="4">CGMCC 1.12754</strain>
    </source>
</reference>